<evidence type="ECO:0000256" key="3">
    <source>
        <dbReference type="ARBA" id="ARBA00009131"/>
    </source>
</evidence>
<dbReference type="EMBL" id="JASMQC010000029">
    <property type="protein sequence ID" value="KAK1932550.1"/>
    <property type="molecule type" value="Genomic_DNA"/>
</dbReference>
<dbReference type="InterPro" id="IPR032714">
    <property type="entry name" value="DZIP1_N"/>
</dbReference>
<evidence type="ECO:0000256" key="7">
    <source>
        <dbReference type="PROSITE-ProRule" id="PRU00042"/>
    </source>
</evidence>
<dbReference type="PROSITE" id="PS50157">
    <property type="entry name" value="ZINC_FINGER_C2H2_2"/>
    <property type="match status" value="1"/>
</dbReference>
<dbReference type="GO" id="GO:0036064">
    <property type="term" value="C:ciliary basal body"/>
    <property type="evidence" value="ECO:0007669"/>
    <property type="project" value="TreeGrafter"/>
</dbReference>
<evidence type="ECO:0000256" key="6">
    <source>
        <dbReference type="ARBA" id="ARBA00023273"/>
    </source>
</evidence>
<gene>
    <name evidence="11" type="ORF">P3T76_012134</name>
</gene>
<keyword evidence="5" id="KW-0206">Cytoskeleton</keyword>
<dbReference type="PROSITE" id="PS00028">
    <property type="entry name" value="ZINC_FINGER_C2H2_1"/>
    <property type="match status" value="1"/>
</dbReference>
<protein>
    <submittedName>
        <fullName evidence="11">Zinc finger protein DZIP1L</fullName>
    </submittedName>
</protein>
<accession>A0AAD9G647</accession>
<organism evidence="11 12">
    <name type="scientific">Phytophthora citrophthora</name>
    <dbReference type="NCBI Taxonomy" id="4793"/>
    <lineage>
        <taxon>Eukaryota</taxon>
        <taxon>Sar</taxon>
        <taxon>Stramenopiles</taxon>
        <taxon>Oomycota</taxon>
        <taxon>Peronosporomycetes</taxon>
        <taxon>Peronosporales</taxon>
        <taxon>Peronosporaceae</taxon>
        <taxon>Phytophthora</taxon>
    </lineage>
</organism>
<evidence type="ECO:0000256" key="8">
    <source>
        <dbReference type="SAM" id="Coils"/>
    </source>
</evidence>
<proteinExistence type="inferred from homology"/>
<comment type="subcellular location">
    <subcellularLocation>
        <location evidence="2">Cytoplasm</location>
        <location evidence="2">Cytoskeleton</location>
        <location evidence="2">Cilium basal body</location>
    </subcellularLocation>
    <subcellularLocation>
        <location evidence="1">Cytoplasm</location>
        <location evidence="1">Cytoskeleton</location>
        <location evidence="1">Microtubule organizing center</location>
        <location evidence="1">Centrosome</location>
        <location evidence="1">Centriole</location>
    </subcellularLocation>
</comment>
<dbReference type="PANTHER" id="PTHR21502">
    <property type="entry name" value="ZINC FINGER PROTEIN DZIP1"/>
    <property type="match status" value="1"/>
</dbReference>
<keyword evidence="12" id="KW-1185">Reference proteome</keyword>
<evidence type="ECO:0000256" key="5">
    <source>
        <dbReference type="ARBA" id="ARBA00023212"/>
    </source>
</evidence>
<keyword evidence="4 8" id="KW-0175">Coiled coil</keyword>
<reference evidence="11" key="1">
    <citation type="submission" date="2023-08" db="EMBL/GenBank/DDBJ databases">
        <title>Reference Genome Resource for the Citrus Pathogen Phytophthora citrophthora.</title>
        <authorList>
            <person name="Moller H."/>
            <person name="Coetzee B."/>
            <person name="Rose L.J."/>
            <person name="Van Niekerk J.M."/>
        </authorList>
    </citation>
    <scope>NUCLEOTIDE SEQUENCE</scope>
    <source>
        <strain evidence="11">STE-U-9442</strain>
    </source>
</reference>
<feature type="coiled-coil region" evidence="8">
    <location>
        <begin position="257"/>
        <end position="291"/>
    </location>
</feature>
<feature type="region of interest" description="Disordered" evidence="9">
    <location>
        <begin position="1019"/>
        <end position="1076"/>
    </location>
</feature>
<dbReference type="GO" id="GO:0005814">
    <property type="term" value="C:centriole"/>
    <property type="evidence" value="ECO:0007669"/>
    <property type="project" value="UniProtKB-SubCell"/>
</dbReference>
<keyword evidence="5" id="KW-0963">Cytoplasm</keyword>
<comment type="similarity">
    <text evidence="3">Belongs to the DZIP C2H2-type zinc-finger protein family.</text>
</comment>
<dbReference type="Proteomes" id="UP001259832">
    <property type="component" value="Unassembled WGS sequence"/>
</dbReference>
<dbReference type="InterPro" id="IPR013087">
    <property type="entry name" value="Znf_C2H2_type"/>
</dbReference>
<evidence type="ECO:0000256" key="2">
    <source>
        <dbReference type="ARBA" id="ARBA00004120"/>
    </source>
</evidence>
<feature type="domain" description="C2H2-type" evidence="10">
    <location>
        <begin position="196"/>
        <end position="224"/>
    </location>
</feature>
<evidence type="ECO:0000256" key="9">
    <source>
        <dbReference type="SAM" id="MobiDB-lite"/>
    </source>
</evidence>
<evidence type="ECO:0000256" key="1">
    <source>
        <dbReference type="ARBA" id="ARBA00004114"/>
    </source>
</evidence>
<feature type="compositionally biased region" description="Polar residues" evidence="9">
    <location>
        <begin position="755"/>
        <end position="765"/>
    </location>
</feature>
<dbReference type="InterPro" id="IPR051241">
    <property type="entry name" value="DZIP_RILPL"/>
</dbReference>
<evidence type="ECO:0000313" key="11">
    <source>
        <dbReference type="EMBL" id="KAK1932550.1"/>
    </source>
</evidence>
<evidence type="ECO:0000256" key="4">
    <source>
        <dbReference type="ARBA" id="ARBA00023054"/>
    </source>
</evidence>
<dbReference type="Pfam" id="PF13815">
    <property type="entry name" value="Dzip-like_N"/>
    <property type="match status" value="1"/>
</dbReference>
<dbReference type="GO" id="GO:0008270">
    <property type="term" value="F:zinc ion binding"/>
    <property type="evidence" value="ECO:0007669"/>
    <property type="project" value="UniProtKB-KW"/>
</dbReference>
<feature type="region of interest" description="Disordered" evidence="9">
    <location>
        <begin position="817"/>
        <end position="861"/>
    </location>
</feature>
<feature type="region of interest" description="Disordered" evidence="9">
    <location>
        <begin position="755"/>
        <end position="775"/>
    </location>
</feature>
<feature type="coiled-coil region" evidence="8">
    <location>
        <begin position="315"/>
        <end position="409"/>
    </location>
</feature>
<dbReference type="AlphaFoldDB" id="A0AAD9G647"/>
<keyword evidence="7" id="KW-0862">Zinc</keyword>
<keyword evidence="7" id="KW-0863">Zinc-finger</keyword>
<evidence type="ECO:0000313" key="12">
    <source>
        <dbReference type="Proteomes" id="UP001259832"/>
    </source>
</evidence>
<dbReference type="GO" id="GO:0060271">
    <property type="term" value="P:cilium assembly"/>
    <property type="evidence" value="ECO:0007669"/>
    <property type="project" value="TreeGrafter"/>
</dbReference>
<sequence>MHNSTFSLSDRMRRFCWRERSERLNWRLLGALDVADVVRRGDPALLESYALHITFARLPSTPNDQTRDAWFLVRVLQLSMEYLLFMRSRDGDVLESLSQELRQVENERDEMVVAVQKWKIKARSGDKQVEKLHQVLQNIAKLLQIHGASPSAVATIETLLTELIAERRAKQKRRKLMEKSDDEAEEQVIPVVQEARVCGFCGKLFSSAEYLEKHLVRRHDGESIAVETPVKYKMKEMDYEEDNKENQVRNEDAAASEVAMQKMVQQVEKALQEHEERLRSLAGEEAEKIKRFYGQLYTETKLAEEIKSLKAEQQRNVSQRQLDELCSEKQRVEDELTDLKQQIQFLTLKRNMMGTVANVDASRSLPHKSDNENELLAAEIEIKSLQETLETVNAELSSAREELAKVQALHLSALRKKKDLADELVLARGDSVVERQENSSQTEPCVTLDEAVQTDQQKIPIGSESKVPARVGIDVGTDPLVLNYEDVGIQTINLLQSPSVADAEVQVAIADDQVLTNASVSNPELISQSSPTADADVDTEYVVIPEKKDNERLPDNVQQIHTQDLLDVVVQRAQRAASNIVLSDIPVSRNCSSISRHKFVRSRFQHDEDTVKDRVASCLAKLELFSHRFGVAAKSAYLSEASLQLVQKALHGHLGVLPTEVLSKMVERENAVNEIIVKEWAPMEKTRQEALERFKLEIRAKSEITQGLVRQAMAALGGSVRESQPSGTGGEVVTVNEGNSCNVVELPTESVAGASTAQISDVSGKNDSETAPARRYSANNQLTVVVGGKVTTESTNYLTEEDSNFQAQNDNFAIGSTEDVEKAHTSSNVPDTIGDRDEGASSLGNKSTKSSADPSVQSEQEMVDAVLASPVEPKTAPIETRPIQLATTTTGHRNSPETNFLAAKTNSAELSASESPSTRDAQVSVVKNVGDKSRSEWGDEEQKVGAQWDLQCVGFSSDLEAKSHISTDHPDFTNSPQPSHSVDSVHLSSISEFAATKSSTGLDRSLSVMSSEISFATSIPSLGGEDESVKSSTSAVTTGAADSISRRSIAEDVEESAASFSPTDTPAREISNDSVMSFDDSDIEEVVLT</sequence>
<dbReference type="PANTHER" id="PTHR21502:SF3">
    <property type="entry name" value="CILIUM ASSEMBLY PROTEIN DZIP1L"/>
    <property type="match status" value="1"/>
</dbReference>
<keyword evidence="7" id="KW-0479">Metal-binding</keyword>
<evidence type="ECO:0000259" key="10">
    <source>
        <dbReference type="PROSITE" id="PS50157"/>
    </source>
</evidence>
<name>A0AAD9G647_9STRA</name>
<feature type="coiled-coil region" evidence="8">
    <location>
        <begin position="94"/>
        <end position="121"/>
    </location>
</feature>
<comment type="caution">
    <text evidence="11">The sequence shown here is derived from an EMBL/GenBank/DDBJ whole genome shotgun (WGS) entry which is preliminary data.</text>
</comment>
<keyword evidence="6" id="KW-0966">Cell projection</keyword>
<dbReference type="GO" id="GO:0005737">
    <property type="term" value="C:cytoplasm"/>
    <property type="evidence" value="ECO:0007669"/>
    <property type="project" value="TreeGrafter"/>
</dbReference>
<feature type="compositionally biased region" description="Polar residues" evidence="9">
    <location>
        <begin position="842"/>
        <end position="860"/>
    </location>
</feature>